<protein>
    <submittedName>
        <fullName evidence="2">Uncharacterized protein</fullName>
    </submittedName>
</protein>
<sequence>MDAEARLVHTLKGAQSARNEGNAYLRERQLTNGKVGKCARDMVGECQRCGKVICRNCTIKPPPTPTLRARHRRLCRTCTKAPLHLLTTPRRARSSSTLHTPSPPSSPKPSPILFDEQGSQAFTAPAFQRTPCSCDTSVWLCQPCGQHLRSADTMYVRGWTWRTRYSHYLGGVGTGAGEGNEGVECGRGPSCLAAKIVEHEMDCDAEMLAAFEGKGKESGRSWKGSSYMAQEIEGVGGVVKMKAKKQVLVGHVVKIYEDEKDCSIQYLGRENEGRLRSWCAWCERVVLGQSDLEERDGKRPASSSGSDSSGK</sequence>
<feature type="region of interest" description="Disordered" evidence="1">
    <location>
        <begin position="89"/>
        <end position="115"/>
    </location>
</feature>
<proteinExistence type="predicted"/>
<dbReference type="EMBL" id="ML994630">
    <property type="protein sequence ID" value="KAF2186260.1"/>
    <property type="molecule type" value="Genomic_DNA"/>
</dbReference>
<dbReference type="AlphaFoldDB" id="A0A6A6E7W2"/>
<dbReference type="SUPFAM" id="SSF57903">
    <property type="entry name" value="FYVE/PHD zinc finger"/>
    <property type="match status" value="1"/>
</dbReference>
<feature type="region of interest" description="Disordered" evidence="1">
    <location>
        <begin position="292"/>
        <end position="311"/>
    </location>
</feature>
<name>A0A6A6E7W2_9PEZI</name>
<reference evidence="2" key="1">
    <citation type="journal article" date="2020" name="Stud. Mycol.">
        <title>101 Dothideomycetes genomes: a test case for predicting lifestyles and emergence of pathogens.</title>
        <authorList>
            <person name="Haridas S."/>
            <person name="Albert R."/>
            <person name="Binder M."/>
            <person name="Bloem J."/>
            <person name="Labutti K."/>
            <person name="Salamov A."/>
            <person name="Andreopoulos B."/>
            <person name="Baker S."/>
            <person name="Barry K."/>
            <person name="Bills G."/>
            <person name="Bluhm B."/>
            <person name="Cannon C."/>
            <person name="Castanera R."/>
            <person name="Culley D."/>
            <person name="Daum C."/>
            <person name="Ezra D."/>
            <person name="Gonzalez J."/>
            <person name="Henrissat B."/>
            <person name="Kuo A."/>
            <person name="Liang C."/>
            <person name="Lipzen A."/>
            <person name="Lutzoni F."/>
            <person name="Magnuson J."/>
            <person name="Mondo S."/>
            <person name="Nolan M."/>
            <person name="Ohm R."/>
            <person name="Pangilinan J."/>
            <person name="Park H.-J."/>
            <person name="Ramirez L."/>
            <person name="Alfaro M."/>
            <person name="Sun H."/>
            <person name="Tritt A."/>
            <person name="Yoshinaga Y."/>
            <person name="Zwiers L.-H."/>
            <person name="Turgeon B."/>
            <person name="Goodwin S."/>
            <person name="Spatafora J."/>
            <person name="Crous P."/>
            <person name="Grigoriev I."/>
        </authorList>
    </citation>
    <scope>NUCLEOTIDE SEQUENCE</scope>
    <source>
        <strain evidence="2">CBS 207.26</strain>
    </source>
</reference>
<gene>
    <name evidence="2" type="ORF">K469DRAFT_706928</name>
</gene>
<organism evidence="2 3">
    <name type="scientific">Zopfia rhizophila CBS 207.26</name>
    <dbReference type="NCBI Taxonomy" id="1314779"/>
    <lineage>
        <taxon>Eukaryota</taxon>
        <taxon>Fungi</taxon>
        <taxon>Dikarya</taxon>
        <taxon>Ascomycota</taxon>
        <taxon>Pezizomycotina</taxon>
        <taxon>Dothideomycetes</taxon>
        <taxon>Dothideomycetes incertae sedis</taxon>
        <taxon>Zopfiaceae</taxon>
        <taxon>Zopfia</taxon>
    </lineage>
</organism>
<dbReference type="InterPro" id="IPR011011">
    <property type="entry name" value="Znf_FYVE_PHD"/>
</dbReference>
<evidence type="ECO:0000313" key="3">
    <source>
        <dbReference type="Proteomes" id="UP000800200"/>
    </source>
</evidence>
<feature type="compositionally biased region" description="Pro residues" evidence="1">
    <location>
        <begin position="101"/>
        <end position="110"/>
    </location>
</feature>
<feature type="compositionally biased region" description="Low complexity" evidence="1">
    <location>
        <begin position="302"/>
        <end position="311"/>
    </location>
</feature>
<keyword evidence="3" id="KW-1185">Reference proteome</keyword>
<evidence type="ECO:0000313" key="2">
    <source>
        <dbReference type="EMBL" id="KAF2186260.1"/>
    </source>
</evidence>
<dbReference type="Proteomes" id="UP000800200">
    <property type="component" value="Unassembled WGS sequence"/>
</dbReference>
<dbReference type="OrthoDB" id="5288318at2759"/>
<accession>A0A6A6E7W2</accession>
<evidence type="ECO:0000256" key="1">
    <source>
        <dbReference type="SAM" id="MobiDB-lite"/>
    </source>
</evidence>